<gene>
    <name evidence="2" type="ORF">I6J18_00285</name>
</gene>
<name>A0A974NIT7_PERPY</name>
<reference evidence="2 3" key="1">
    <citation type="submission" date="2021-01" db="EMBL/GenBank/DDBJ databases">
        <title>FDA dAtabase for Regulatory Grade micrObial Sequences (FDA-ARGOS): Supporting development and validation of Infectious Disease Dx tests.</title>
        <authorList>
            <person name="Nelson B."/>
            <person name="Plummer A."/>
            <person name="Tallon L."/>
            <person name="Sadzewicz L."/>
            <person name="Zhao X."/>
            <person name="Boylan J."/>
            <person name="Ott S."/>
            <person name="Bowen H."/>
            <person name="Vavikolanu K."/>
            <person name="Mehta A."/>
            <person name="Aluvathingal J."/>
            <person name="Nadendla S."/>
            <person name="Myers T."/>
            <person name="Yan Y."/>
            <person name="Sichtig H."/>
        </authorList>
    </citation>
    <scope>NUCLEOTIDE SEQUENCE [LARGE SCALE GENOMIC DNA]</scope>
    <source>
        <strain evidence="2 3">FDAARGOS_1161</strain>
        <plasmid evidence="2 3">unnamed</plasmid>
    </source>
</reference>
<evidence type="ECO:0000256" key="1">
    <source>
        <dbReference type="SAM" id="Phobius"/>
    </source>
</evidence>
<sequence>MFGWDVHNSKADRMKLFLFLLTIFLLVGFIFSSIYRYMDKGKKADNQALIGESESTNEGKILDSAYGESKLKDSTEGKNEYDQTEHFSEKELATTKNIAIQFVTAFHSYNADQPQAYLEKAKPFMTEDLYEKMERNGRREVLERSYLTVGSTEVTPVVNKSSTIARWNVIARGEAKSNDNKSKQQIEDWYLVGLRKVNGEWRVEDVRVNVPN</sequence>
<organism evidence="2 3">
    <name type="scientific">Peribacillus psychrosaccharolyticus</name>
    <name type="common">Bacillus psychrosaccharolyticus</name>
    <dbReference type="NCBI Taxonomy" id="1407"/>
    <lineage>
        <taxon>Bacteria</taxon>
        <taxon>Bacillati</taxon>
        <taxon>Bacillota</taxon>
        <taxon>Bacilli</taxon>
        <taxon>Bacillales</taxon>
        <taxon>Bacillaceae</taxon>
        <taxon>Peribacillus</taxon>
    </lineage>
</organism>
<feature type="transmembrane region" description="Helical" evidence="1">
    <location>
        <begin position="16"/>
        <end position="35"/>
    </location>
</feature>
<geneLocation type="plasmid" evidence="2 3">
    <name>unnamed</name>
</geneLocation>
<accession>A0A974NIT7</accession>
<keyword evidence="2" id="KW-0614">Plasmid</keyword>
<keyword evidence="1" id="KW-0472">Membrane</keyword>
<dbReference type="Proteomes" id="UP000595254">
    <property type="component" value="Plasmid unnamed"/>
</dbReference>
<dbReference type="RefSeq" id="WP_040374271.1">
    <property type="nucleotide sequence ID" value="NZ_CP068052.1"/>
</dbReference>
<dbReference type="KEGG" id="ppsr:I6J18_00285"/>
<proteinExistence type="predicted"/>
<evidence type="ECO:0000313" key="2">
    <source>
        <dbReference type="EMBL" id="QQS98424.1"/>
    </source>
</evidence>
<dbReference type="EMBL" id="CP068052">
    <property type="protein sequence ID" value="QQS98424.1"/>
    <property type="molecule type" value="Genomic_DNA"/>
</dbReference>
<keyword evidence="1" id="KW-1133">Transmembrane helix</keyword>
<keyword evidence="3" id="KW-1185">Reference proteome</keyword>
<evidence type="ECO:0000313" key="3">
    <source>
        <dbReference type="Proteomes" id="UP000595254"/>
    </source>
</evidence>
<dbReference type="AlphaFoldDB" id="A0A974NIT7"/>
<protein>
    <submittedName>
        <fullName evidence="2">Uncharacterized protein</fullName>
    </submittedName>
</protein>
<keyword evidence="1" id="KW-0812">Transmembrane</keyword>